<dbReference type="PROSITE" id="PS00109">
    <property type="entry name" value="PROTEIN_KINASE_TYR"/>
    <property type="match status" value="1"/>
</dbReference>
<dbReference type="OrthoDB" id="5569250at2759"/>
<reference evidence="3 4" key="1">
    <citation type="journal article" date="2016" name="Mol. Biol. Evol.">
        <title>Comparative Genomics of Early-Diverging Mushroom-Forming Fungi Provides Insights into the Origins of Lignocellulose Decay Capabilities.</title>
        <authorList>
            <person name="Nagy L.G."/>
            <person name="Riley R."/>
            <person name="Tritt A."/>
            <person name="Adam C."/>
            <person name="Daum C."/>
            <person name="Floudas D."/>
            <person name="Sun H."/>
            <person name="Yadav J.S."/>
            <person name="Pangilinan J."/>
            <person name="Larsson K.H."/>
            <person name="Matsuura K."/>
            <person name="Barry K."/>
            <person name="Labutti K."/>
            <person name="Kuo R."/>
            <person name="Ohm R.A."/>
            <person name="Bhattacharya S.S."/>
            <person name="Shirouzu T."/>
            <person name="Yoshinaga Y."/>
            <person name="Martin F.M."/>
            <person name="Grigoriev I.V."/>
            <person name="Hibbett D.S."/>
        </authorList>
    </citation>
    <scope>NUCLEOTIDE SEQUENCE [LARGE SCALE GENOMIC DNA]</scope>
    <source>
        <strain evidence="3 4">HHB12029</strain>
    </source>
</reference>
<proteinExistence type="predicted"/>
<name>A0A165J054_EXIGL</name>
<dbReference type="GO" id="GO:0004672">
    <property type="term" value="F:protein kinase activity"/>
    <property type="evidence" value="ECO:0007669"/>
    <property type="project" value="InterPro"/>
</dbReference>
<dbReference type="Proteomes" id="UP000077266">
    <property type="component" value="Unassembled WGS sequence"/>
</dbReference>
<dbReference type="InterPro" id="IPR011009">
    <property type="entry name" value="Kinase-like_dom_sf"/>
</dbReference>
<accession>A0A165J054</accession>
<sequence>MAAATNVVAPSLLRRAGSDILSLSIEEFRATIFEGHAIPALPDALVVEAMGLYDDFLRTLSSAKYDLQDAVLTLLEELVAVYHEHKAARGTEVEFIPRPKGGLSRHPSQKMASGPNILAVPQRIAISLEDAVKPRPNVRPTLAWHHVAAGVYVAGGNTDHPEQACSRFLNNLLAARPDMPGLISLTVTNESVQFFWSDAAQTCVSEPVLWKGEVETWRHLVSFIGLLHAPRKEECTLHLAKESRKSHFSAPVWIVKDVLNKRYFRVEQVLKAPDMAAGRTNWIAVATQSRMHGEKKFTTCPRTIIKDIWSLVSEEASSELAVLERIHKYGAVPGVCHLHASFAVPDPEIMYDPLETIACPGVEERRKHRLILDGESEDFDNCPSAAKAPMVLYDVLEVIKHLHEYFGVTYRDISLANIMLPTNTGARQFAGSGMTFIGEHLLTKFPGYSTQPMARIIDYDMCHIPGAGADARLTNVGGTLPYIARLVSSGFKLRGGKAPSAMPALEGAALEAYVASHGQEEYDARSAYHDGLHANVGDDDTDNPLPRGSALHSPRHDAESCFWLLVHFLITALPKVYELPDCNLALGHSVCTMLEAHRVGRDTRHSLFSVDWANALHPQLARFAPLLTKLAACVEPIYECYDSETPLNPYHLHEAMQRVILQEVFDILEDEADVELNIDKVRPVGVNAPEPSEEVGPSPPRRGVKRAASEGLSDSRGDPRCRVSLEA</sequence>
<keyword evidence="4" id="KW-1185">Reference proteome</keyword>
<dbReference type="Gene3D" id="1.10.510.10">
    <property type="entry name" value="Transferase(Phosphotransferase) domain 1"/>
    <property type="match status" value="1"/>
</dbReference>
<feature type="region of interest" description="Disordered" evidence="1">
    <location>
        <begin position="683"/>
        <end position="727"/>
    </location>
</feature>
<evidence type="ECO:0000256" key="1">
    <source>
        <dbReference type="SAM" id="MobiDB-lite"/>
    </source>
</evidence>
<dbReference type="InParanoid" id="A0A165J054"/>
<dbReference type="EMBL" id="KV425978">
    <property type="protein sequence ID" value="KZV94127.1"/>
    <property type="molecule type" value="Genomic_DNA"/>
</dbReference>
<dbReference type="PROSITE" id="PS50011">
    <property type="entry name" value="PROTEIN_KINASE_DOM"/>
    <property type="match status" value="1"/>
</dbReference>
<evidence type="ECO:0000259" key="2">
    <source>
        <dbReference type="PROSITE" id="PS50011"/>
    </source>
</evidence>
<feature type="compositionally biased region" description="Basic and acidic residues" evidence="1">
    <location>
        <begin position="713"/>
        <end position="727"/>
    </location>
</feature>
<protein>
    <recommendedName>
        <fullName evidence="2">Protein kinase domain-containing protein</fullName>
    </recommendedName>
</protein>
<feature type="domain" description="Protein kinase" evidence="2">
    <location>
        <begin position="269"/>
        <end position="620"/>
    </location>
</feature>
<dbReference type="SUPFAM" id="SSF56112">
    <property type="entry name" value="Protein kinase-like (PK-like)"/>
    <property type="match status" value="1"/>
</dbReference>
<dbReference type="InterPro" id="IPR008266">
    <property type="entry name" value="Tyr_kinase_AS"/>
</dbReference>
<gene>
    <name evidence="3" type="ORF">EXIGLDRAFT_767419</name>
</gene>
<dbReference type="GO" id="GO:0005524">
    <property type="term" value="F:ATP binding"/>
    <property type="evidence" value="ECO:0007669"/>
    <property type="project" value="InterPro"/>
</dbReference>
<dbReference type="AlphaFoldDB" id="A0A165J054"/>
<evidence type="ECO:0000313" key="4">
    <source>
        <dbReference type="Proteomes" id="UP000077266"/>
    </source>
</evidence>
<dbReference type="InterPro" id="IPR000719">
    <property type="entry name" value="Prot_kinase_dom"/>
</dbReference>
<organism evidence="3 4">
    <name type="scientific">Exidia glandulosa HHB12029</name>
    <dbReference type="NCBI Taxonomy" id="1314781"/>
    <lineage>
        <taxon>Eukaryota</taxon>
        <taxon>Fungi</taxon>
        <taxon>Dikarya</taxon>
        <taxon>Basidiomycota</taxon>
        <taxon>Agaricomycotina</taxon>
        <taxon>Agaricomycetes</taxon>
        <taxon>Auriculariales</taxon>
        <taxon>Exidiaceae</taxon>
        <taxon>Exidia</taxon>
    </lineage>
</organism>
<evidence type="ECO:0000313" key="3">
    <source>
        <dbReference type="EMBL" id="KZV94127.1"/>
    </source>
</evidence>